<protein>
    <recommendedName>
        <fullName evidence="2">ATP-grasp domain-containing protein</fullName>
    </recommendedName>
</protein>
<evidence type="ECO:0000313" key="4">
    <source>
        <dbReference type="Proteomes" id="UP000010816"/>
    </source>
</evidence>
<dbReference type="GO" id="GO:0046872">
    <property type="term" value="F:metal ion binding"/>
    <property type="evidence" value="ECO:0007669"/>
    <property type="project" value="InterPro"/>
</dbReference>
<keyword evidence="1" id="KW-0547">Nucleotide-binding</keyword>
<keyword evidence="1" id="KW-0067">ATP-binding</keyword>
<dbReference type="Gene3D" id="3.30.470.20">
    <property type="entry name" value="ATP-grasp fold, B domain"/>
    <property type="match status" value="1"/>
</dbReference>
<dbReference type="PROSITE" id="PS50975">
    <property type="entry name" value="ATP_GRASP"/>
    <property type="match status" value="1"/>
</dbReference>
<dbReference type="InterPro" id="IPR011761">
    <property type="entry name" value="ATP-grasp"/>
</dbReference>
<accession>L0H017</accession>
<dbReference type="AlphaFoldDB" id="L0H017"/>
<sequence>MLPYNTQPSLVIANTAEAFLPFITTAPSNKEALIAAEHALSDRALLWGGPNKCVVTPFPVPHSPTLARQLGYVQLINLSPPSPSFCLCEDIATHSHLLHAVTTFLSQAPTVSIISYCSSPFLNTLIDVLRRSTTSTLLLPETSDNRGIQAALRFDSKSGFRSLVLQWSAECPFLRPPEAHIAFDTITAARHALSFLEKGTPCIIKPDAGDSGLGQLWLNTTNIQSTDLSAIHKLIASDPHRSTMPLVVEEMITPPPALPRWLCSPSIEAHISPDGTCSITYIALQLFSSRGNFSGIIIPPSESPLPFDAALRAHASYIGSALSREGYVGYFDLDFVIDSSGYPRIIEGNPRRTGGTHVHDLATHLFGPAYRHTHCFQSWDNVSLPRCFPDISDFLRLCSPFLFPIRSTNTGIVPSISSTAANGRIGYVVIARSLNEATALNASFVRHLSTL</sequence>
<keyword evidence="3" id="KW-0614">Plasmid</keyword>
<evidence type="ECO:0000259" key="2">
    <source>
        <dbReference type="PROSITE" id="PS50975"/>
    </source>
</evidence>
<proteinExistence type="predicted"/>
<gene>
    <name evidence="3" type="ORF">Thimo_3709</name>
</gene>
<geneLocation type="plasmid" evidence="3 4">
    <name>pTHIMO01</name>
</geneLocation>
<organism evidence="3 4">
    <name type="scientific">Thioflavicoccus mobilis 8321</name>
    <dbReference type="NCBI Taxonomy" id="765912"/>
    <lineage>
        <taxon>Bacteria</taxon>
        <taxon>Pseudomonadati</taxon>
        <taxon>Pseudomonadota</taxon>
        <taxon>Gammaproteobacteria</taxon>
        <taxon>Chromatiales</taxon>
        <taxon>Chromatiaceae</taxon>
        <taxon>Thioflavicoccus</taxon>
    </lineage>
</organism>
<name>L0H017_9GAMM</name>
<evidence type="ECO:0000313" key="3">
    <source>
        <dbReference type="EMBL" id="AGA92363.1"/>
    </source>
</evidence>
<dbReference type="EMBL" id="CP003052">
    <property type="protein sequence ID" value="AGA92363.1"/>
    <property type="molecule type" value="Genomic_DNA"/>
</dbReference>
<feature type="domain" description="ATP-grasp" evidence="2">
    <location>
        <begin position="166"/>
        <end position="374"/>
    </location>
</feature>
<dbReference type="KEGG" id="tmb:Thimo_3709"/>
<dbReference type="SUPFAM" id="SSF56059">
    <property type="entry name" value="Glutathione synthetase ATP-binding domain-like"/>
    <property type="match status" value="1"/>
</dbReference>
<keyword evidence="4" id="KW-1185">Reference proteome</keyword>
<dbReference type="HOGENOM" id="CLU_606828_0_0_6"/>
<dbReference type="Proteomes" id="UP000010816">
    <property type="component" value="Plasmid pTHIMO01"/>
</dbReference>
<reference evidence="3 4" key="1">
    <citation type="submission" date="2011-09" db="EMBL/GenBank/DDBJ databases">
        <title>Complete sequence of plasmid of Thioflavicoccus mobilis 8321.</title>
        <authorList>
            <consortium name="US DOE Joint Genome Institute"/>
            <person name="Lucas S."/>
            <person name="Han J."/>
            <person name="Lapidus A."/>
            <person name="Cheng J.-F."/>
            <person name="Goodwin L."/>
            <person name="Pitluck S."/>
            <person name="Peters L."/>
            <person name="Ovchinnikova G."/>
            <person name="Lu M."/>
            <person name="Detter J.C."/>
            <person name="Han C."/>
            <person name="Tapia R."/>
            <person name="Land M."/>
            <person name="Hauser L."/>
            <person name="Kyrpides N."/>
            <person name="Ivanova N."/>
            <person name="Pagani I."/>
            <person name="Vogl K."/>
            <person name="Liu Z."/>
            <person name="Imhoff J."/>
            <person name="Thiel V."/>
            <person name="Frigaard N.-U."/>
            <person name="Bryant D."/>
            <person name="Woyke T."/>
        </authorList>
    </citation>
    <scope>NUCLEOTIDE SEQUENCE [LARGE SCALE GENOMIC DNA]</scope>
    <source>
        <strain evidence="3 4">8321</strain>
        <plasmid evidence="4">Plasmid pTHIMO01</plasmid>
    </source>
</reference>
<dbReference type="GO" id="GO:0005524">
    <property type="term" value="F:ATP binding"/>
    <property type="evidence" value="ECO:0007669"/>
    <property type="project" value="UniProtKB-UniRule"/>
</dbReference>
<evidence type="ECO:0000256" key="1">
    <source>
        <dbReference type="PROSITE-ProRule" id="PRU00409"/>
    </source>
</evidence>